<reference evidence="3" key="1">
    <citation type="journal article" date="2010" name="Nature">
        <title>The Amphimedon queenslandica genome and the evolution of animal complexity.</title>
        <authorList>
            <person name="Srivastava M."/>
            <person name="Simakov O."/>
            <person name="Chapman J."/>
            <person name="Fahey B."/>
            <person name="Gauthier M.E."/>
            <person name="Mitros T."/>
            <person name="Richards G.S."/>
            <person name="Conaco C."/>
            <person name="Dacre M."/>
            <person name="Hellsten U."/>
            <person name="Larroux C."/>
            <person name="Putnam N.H."/>
            <person name="Stanke M."/>
            <person name="Adamska M."/>
            <person name="Darling A."/>
            <person name="Degnan S.M."/>
            <person name="Oakley T.H."/>
            <person name="Plachetzki D.C."/>
            <person name="Zhai Y."/>
            <person name="Adamski M."/>
            <person name="Calcino A."/>
            <person name="Cummins S.F."/>
            <person name="Goodstein D.M."/>
            <person name="Harris C."/>
            <person name="Jackson D.J."/>
            <person name="Leys S.P."/>
            <person name="Shu S."/>
            <person name="Woodcroft B.J."/>
            <person name="Vervoort M."/>
            <person name="Kosik K.S."/>
            <person name="Manning G."/>
            <person name="Degnan B.M."/>
            <person name="Rokhsar D.S."/>
        </authorList>
    </citation>
    <scope>NUCLEOTIDE SEQUENCE [LARGE SCALE GENOMIC DNA]</scope>
</reference>
<sequence length="241" mass="27465">MVHIMATFVLRSVSFASARLALSYQWRKNGPISISTLSSKIRFRMISSSSSKVDAHTEDDGLATPMEMIEAALPSLCIAELKMIPARLYFSKKDYNLPENAFTLMNDGTIEVLEVRDDDDPQLCYEKGSFAKFVTMKIKGIEETVNLHYLMHDTNYDKLFDQYYVLEPKMEISISIGSCRFFFASESPLSEKYDAGSYEVLSQLHKALGIPEDKTKQMIYPLVYPYILRSYNAPKVLPLQC</sequence>
<gene>
    <name evidence="2" type="primary">109590839</name>
</gene>
<evidence type="ECO:0000313" key="2">
    <source>
        <dbReference type="EnsemblMetazoa" id="Aqu2.1.07051_001"/>
    </source>
</evidence>
<dbReference type="EnsemblMetazoa" id="Aqu2.1.07051_001">
    <property type="protein sequence ID" value="Aqu2.1.07051_001"/>
    <property type="gene ID" value="Aqu2.1.07051"/>
</dbReference>
<organism evidence="2">
    <name type="scientific">Amphimedon queenslandica</name>
    <name type="common">Sponge</name>
    <dbReference type="NCBI Taxonomy" id="400682"/>
    <lineage>
        <taxon>Eukaryota</taxon>
        <taxon>Metazoa</taxon>
        <taxon>Porifera</taxon>
        <taxon>Demospongiae</taxon>
        <taxon>Heteroscleromorpha</taxon>
        <taxon>Haplosclerida</taxon>
        <taxon>Niphatidae</taxon>
        <taxon>Amphimedon</taxon>
    </lineage>
</organism>
<name>A0A1X7SY37_AMPQE</name>
<protein>
    <submittedName>
        <fullName evidence="2">Uncharacterized protein</fullName>
    </submittedName>
</protein>
<dbReference type="Proteomes" id="UP000007879">
    <property type="component" value="Unassembled WGS sequence"/>
</dbReference>
<keyword evidence="1" id="KW-0732">Signal</keyword>
<accession>A0A1X7SY37</accession>
<evidence type="ECO:0000256" key="1">
    <source>
        <dbReference type="SAM" id="SignalP"/>
    </source>
</evidence>
<reference evidence="2" key="2">
    <citation type="submission" date="2017-05" db="UniProtKB">
        <authorList>
            <consortium name="EnsemblMetazoa"/>
        </authorList>
    </citation>
    <scope>IDENTIFICATION</scope>
</reference>
<dbReference type="AlphaFoldDB" id="A0A1X7SY37"/>
<dbReference type="InParanoid" id="A0A1X7SY37"/>
<dbReference type="KEGG" id="aqu:109590839"/>
<dbReference type="EnsemblMetazoa" id="XM_020006709.1">
    <property type="protein sequence ID" value="XP_019862268.1"/>
    <property type="gene ID" value="LOC109590839"/>
</dbReference>
<proteinExistence type="predicted"/>
<evidence type="ECO:0000313" key="3">
    <source>
        <dbReference type="Proteomes" id="UP000007879"/>
    </source>
</evidence>
<feature type="chain" id="PRO_5012146330" evidence="1">
    <location>
        <begin position="19"/>
        <end position="241"/>
    </location>
</feature>
<feature type="signal peptide" evidence="1">
    <location>
        <begin position="1"/>
        <end position="18"/>
    </location>
</feature>
<keyword evidence="3" id="KW-1185">Reference proteome</keyword>